<accession>A0A3B0WG80</accession>
<evidence type="ECO:0000256" key="7">
    <source>
        <dbReference type="ARBA" id="ARBA00023136"/>
    </source>
</evidence>
<keyword evidence="2" id="KW-1003">Cell membrane</keyword>
<dbReference type="InterPro" id="IPR050297">
    <property type="entry name" value="LipidA_mod_glycosyltrf_83"/>
</dbReference>
<evidence type="ECO:0000256" key="1">
    <source>
        <dbReference type="ARBA" id="ARBA00004651"/>
    </source>
</evidence>
<evidence type="ECO:0000256" key="6">
    <source>
        <dbReference type="ARBA" id="ARBA00022989"/>
    </source>
</evidence>
<keyword evidence="7 8" id="KW-0472">Membrane</keyword>
<keyword evidence="3" id="KW-0328">Glycosyltransferase</keyword>
<keyword evidence="5 8" id="KW-0812">Transmembrane</keyword>
<comment type="subcellular location">
    <subcellularLocation>
        <location evidence="1">Cell membrane</location>
        <topology evidence="1">Multi-pass membrane protein</topology>
    </subcellularLocation>
</comment>
<sequence>MIMGMTFSRFWQRPFPFLRSPWLPILLFVVALLPRLAALGRYITPDELNWVHRSVLFHQALRGGQWADTLTTGHPGVITTWLGALGIQIQLWFRPSDWAAYEWITHLAWLAPENTAAFPQLATFLSAGRIAVAIANSLGLVVIFGLTRRLTGHEIAAGFTLLLAIDPFMAGLSGLLHVDGLLTTFVTISLLALGLALESNLREVASGAHVSGGTSRRFRITAVSGVAAGYAILAKSAALTLIPFVGLIFLLTLLFKRQGRWQTVMQGLLWLAALIVAQFVLLPALWQSPVAVYQTIIGTIIHETEEVLPPIFFMGWVQRVLGAEFYPVALLFRLNPLVFVGILLAAWQGIRRRWPAGWWKRPFIWIALSWPLYFIIVLSLATKKYDRYLLPALPMLFLLGVMGWRLFIKSRLSRAKQISAGAVLAALLYLATAVPYLLNAYNPLVGGVQTAQHIMPMGWGEAISASAQWLAEQPDVAGKTAVAGIAPAFAPFFPGKTILSGDGNWRQADFIVTTLAGYQENMFRIKPGIQYRLLHTVRYDGLEQAWVYANDDPVQQELEWMLIPDKRHFGGQIQLLATATAVQDDQLDVFVKWQLAQPTNGRFNVQIRLLDAAGQLWSQVEMPLLNETYFYPEYWQPEEQPVWRYPLPLPPGLPPADYRLELSLFANETGAHLPVLAEDGRFLGVVQPLTDISLSPPPLLQVAPLSLTSEPQPLLAGNLLFWGATSLPESVATFGSFSFDLFWQNGAVLPDDLQLQFLLDDQPLTVLPLSRFNSGAWQVGQVIHEKYRLFVPADLAAGEYLLRLKLVSENGRSLDSQPIDLGNITVVSPDRLFTLPDGIEQPLTLQFGDLASLRGVSLPQQTAVPNETINLTLYWQAASQPAEILSTFVHLVGPDGNVVAQGDQWPGGLPSTTWVNGQVIIDKYAIQLPEDAPLGAYQIVVGLYAPETGVRLPIFAADGQPLPNEQFVLPLPLEVIAP</sequence>
<dbReference type="GO" id="GO:0005886">
    <property type="term" value="C:plasma membrane"/>
    <property type="evidence" value="ECO:0007669"/>
    <property type="project" value="UniProtKB-SubCell"/>
</dbReference>
<protein>
    <recommendedName>
        <fullName evidence="10">Glycosyltransferase RgtA/B/C/D-like domain-containing protein</fullName>
    </recommendedName>
</protein>
<dbReference type="GO" id="GO:0016763">
    <property type="term" value="F:pentosyltransferase activity"/>
    <property type="evidence" value="ECO:0007669"/>
    <property type="project" value="TreeGrafter"/>
</dbReference>
<dbReference type="AlphaFoldDB" id="A0A3B0WG80"/>
<feature type="transmembrane region" description="Helical" evidence="8">
    <location>
        <begin position="155"/>
        <end position="175"/>
    </location>
</feature>
<proteinExistence type="predicted"/>
<evidence type="ECO:0000313" key="9">
    <source>
        <dbReference type="EMBL" id="VAW43466.1"/>
    </source>
</evidence>
<evidence type="ECO:0008006" key="10">
    <source>
        <dbReference type="Google" id="ProtNLM"/>
    </source>
</evidence>
<feature type="transmembrane region" description="Helical" evidence="8">
    <location>
        <begin position="267"/>
        <end position="286"/>
    </location>
</feature>
<keyword evidence="6 8" id="KW-1133">Transmembrane helix</keyword>
<feature type="transmembrane region" description="Helical" evidence="8">
    <location>
        <begin position="388"/>
        <end position="408"/>
    </location>
</feature>
<feature type="transmembrane region" description="Helical" evidence="8">
    <location>
        <begin position="121"/>
        <end position="143"/>
    </location>
</feature>
<feature type="transmembrane region" description="Helical" evidence="8">
    <location>
        <begin position="239"/>
        <end position="255"/>
    </location>
</feature>
<feature type="transmembrane region" description="Helical" evidence="8">
    <location>
        <begin position="420"/>
        <end position="438"/>
    </location>
</feature>
<evidence type="ECO:0000256" key="4">
    <source>
        <dbReference type="ARBA" id="ARBA00022679"/>
    </source>
</evidence>
<evidence type="ECO:0000256" key="3">
    <source>
        <dbReference type="ARBA" id="ARBA00022676"/>
    </source>
</evidence>
<evidence type="ECO:0000256" key="5">
    <source>
        <dbReference type="ARBA" id="ARBA00022692"/>
    </source>
</evidence>
<evidence type="ECO:0000256" key="2">
    <source>
        <dbReference type="ARBA" id="ARBA00022475"/>
    </source>
</evidence>
<dbReference type="EMBL" id="UOEU01001089">
    <property type="protein sequence ID" value="VAW43466.1"/>
    <property type="molecule type" value="Genomic_DNA"/>
</dbReference>
<feature type="transmembrane region" description="Helical" evidence="8">
    <location>
        <begin position="325"/>
        <end position="350"/>
    </location>
</feature>
<dbReference type="PANTHER" id="PTHR33908">
    <property type="entry name" value="MANNOSYLTRANSFERASE YKCB-RELATED"/>
    <property type="match status" value="1"/>
</dbReference>
<dbReference type="PANTHER" id="PTHR33908:SF11">
    <property type="entry name" value="MEMBRANE PROTEIN"/>
    <property type="match status" value="1"/>
</dbReference>
<reference evidence="9" key="1">
    <citation type="submission" date="2018-06" db="EMBL/GenBank/DDBJ databases">
        <authorList>
            <person name="Zhirakovskaya E."/>
        </authorList>
    </citation>
    <scope>NUCLEOTIDE SEQUENCE</scope>
</reference>
<organism evidence="9">
    <name type="scientific">hydrothermal vent metagenome</name>
    <dbReference type="NCBI Taxonomy" id="652676"/>
    <lineage>
        <taxon>unclassified sequences</taxon>
        <taxon>metagenomes</taxon>
        <taxon>ecological metagenomes</taxon>
    </lineage>
</organism>
<feature type="transmembrane region" description="Helical" evidence="8">
    <location>
        <begin position="362"/>
        <end position="382"/>
    </location>
</feature>
<evidence type="ECO:0000256" key="8">
    <source>
        <dbReference type="SAM" id="Phobius"/>
    </source>
</evidence>
<name>A0A3B0WG80_9ZZZZ</name>
<gene>
    <name evidence="9" type="ORF">MNBD_CHLOROFLEXI01-543</name>
</gene>
<dbReference type="GO" id="GO:0008610">
    <property type="term" value="P:lipid biosynthetic process"/>
    <property type="evidence" value="ECO:0007669"/>
    <property type="project" value="UniProtKB-ARBA"/>
</dbReference>
<keyword evidence="4" id="KW-0808">Transferase</keyword>